<dbReference type="KEGG" id="psyt:DSAG12_01375"/>
<sequence length="436" mass="48732">MSTELDNTNEKSKLSELETQNYRQFKRLWFGQIISILGSEIVQFALIWWITIETESAFLLSLSMFLAFIPAIIIGPFAGVLVDKWDKKKLVVITDLLQALTTVMLILSFYLGFGSIWYIIGLNFLRAVFQSFHSPALMTIVSLMVPKEKLTRINGISQLFTALSQMLGPIFGALLMSVIPRIENILWVDVITFLFAIILLIKVKIPKIEPEVKDLQSEQAFKAKFKEGFQIIRNVKGLTTILFLAMLANFLLMPINTQFSLFIYRDHSGTEMDMAFVSAGMQFAIVAGAIASSAKKEWKNKVNIFLLGILFTFIGIAIIALTPYQQFWVMFVGSLIGFFGVPLLQTMLRTIIQVTIPPEAMGRVGSILRFMTSVAMPLGIILSGPIADLIGIQYLFLSAAILGIIVVGLTYAFSPIRHMNDSEFGKNITVVEPIEA</sequence>
<evidence type="ECO:0000256" key="2">
    <source>
        <dbReference type="ARBA" id="ARBA00022475"/>
    </source>
</evidence>
<dbReference type="RefSeq" id="WP_147662454.1">
    <property type="nucleotide sequence ID" value="NZ_CP042905.2"/>
</dbReference>
<dbReference type="CDD" id="cd06173">
    <property type="entry name" value="MFS_MefA_like"/>
    <property type="match status" value="1"/>
</dbReference>
<dbReference type="SUPFAM" id="SSF103473">
    <property type="entry name" value="MFS general substrate transporter"/>
    <property type="match status" value="1"/>
</dbReference>
<feature type="transmembrane region" description="Helical" evidence="6">
    <location>
        <begin position="327"/>
        <end position="346"/>
    </location>
</feature>
<dbReference type="PROSITE" id="PS50850">
    <property type="entry name" value="MFS"/>
    <property type="match status" value="1"/>
</dbReference>
<dbReference type="EMBL" id="CP042905">
    <property type="protein sequence ID" value="QEE15549.1"/>
    <property type="molecule type" value="Genomic_DNA"/>
</dbReference>
<dbReference type="OrthoDB" id="117970at2157"/>
<dbReference type="Pfam" id="PF07690">
    <property type="entry name" value="MFS_1"/>
    <property type="match status" value="1"/>
</dbReference>
<feature type="transmembrane region" description="Helical" evidence="6">
    <location>
        <begin position="185"/>
        <end position="203"/>
    </location>
</feature>
<dbReference type="InterPro" id="IPR036259">
    <property type="entry name" value="MFS_trans_sf"/>
</dbReference>
<dbReference type="GeneID" id="41329368"/>
<evidence type="ECO:0000256" key="3">
    <source>
        <dbReference type="ARBA" id="ARBA00022692"/>
    </source>
</evidence>
<keyword evidence="5 6" id="KW-0472">Membrane</keyword>
<feature type="transmembrane region" description="Helical" evidence="6">
    <location>
        <begin position="392"/>
        <end position="413"/>
    </location>
</feature>
<feature type="transmembrane region" description="Helical" evidence="6">
    <location>
        <begin position="57"/>
        <end position="78"/>
    </location>
</feature>
<evidence type="ECO:0000256" key="1">
    <source>
        <dbReference type="ARBA" id="ARBA00004651"/>
    </source>
</evidence>
<feature type="domain" description="Major facilitator superfamily (MFS) profile" evidence="7">
    <location>
        <begin position="24"/>
        <end position="418"/>
    </location>
</feature>
<feature type="transmembrane region" description="Helical" evidence="6">
    <location>
        <begin position="304"/>
        <end position="321"/>
    </location>
</feature>
<evidence type="ECO:0000256" key="4">
    <source>
        <dbReference type="ARBA" id="ARBA00022989"/>
    </source>
</evidence>
<keyword evidence="4 6" id="KW-1133">Transmembrane helix</keyword>
<evidence type="ECO:0000259" key="7">
    <source>
        <dbReference type="PROSITE" id="PS50850"/>
    </source>
</evidence>
<protein>
    <submittedName>
        <fullName evidence="8">MFS transporter</fullName>
    </submittedName>
</protein>
<evidence type="ECO:0000313" key="8">
    <source>
        <dbReference type="EMBL" id="QEE15549.1"/>
    </source>
</evidence>
<feature type="transmembrane region" description="Helical" evidence="6">
    <location>
        <begin position="90"/>
        <end position="110"/>
    </location>
</feature>
<feature type="transmembrane region" description="Helical" evidence="6">
    <location>
        <begin position="275"/>
        <end position="292"/>
    </location>
</feature>
<dbReference type="InterPro" id="IPR011701">
    <property type="entry name" value="MFS"/>
</dbReference>
<evidence type="ECO:0000256" key="5">
    <source>
        <dbReference type="ARBA" id="ARBA00023136"/>
    </source>
</evidence>
<feature type="transmembrane region" description="Helical" evidence="6">
    <location>
        <begin position="235"/>
        <end position="255"/>
    </location>
</feature>
<keyword evidence="2" id="KW-1003">Cell membrane</keyword>
<evidence type="ECO:0000256" key="6">
    <source>
        <dbReference type="SAM" id="Phobius"/>
    </source>
</evidence>
<dbReference type="PANTHER" id="PTHR23513">
    <property type="entry name" value="INTEGRAL MEMBRANE EFFLUX PROTEIN-RELATED"/>
    <property type="match status" value="1"/>
</dbReference>
<dbReference type="InterPro" id="IPR020846">
    <property type="entry name" value="MFS_dom"/>
</dbReference>
<evidence type="ECO:0000313" key="9">
    <source>
        <dbReference type="Proteomes" id="UP000321408"/>
    </source>
</evidence>
<organism evidence="8 9">
    <name type="scientific">Promethearchaeum syntrophicum</name>
    <dbReference type="NCBI Taxonomy" id="2594042"/>
    <lineage>
        <taxon>Archaea</taxon>
        <taxon>Promethearchaeati</taxon>
        <taxon>Promethearchaeota</taxon>
        <taxon>Promethearchaeia</taxon>
        <taxon>Promethearchaeales</taxon>
        <taxon>Promethearchaeaceae</taxon>
        <taxon>Promethearchaeum</taxon>
    </lineage>
</organism>
<gene>
    <name evidence="8" type="ORF">DSAG12_01375</name>
</gene>
<accession>A0A5B9D8T1</accession>
<dbReference type="Gene3D" id="1.20.1250.20">
    <property type="entry name" value="MFS general substrate transporter like domains"/>
    <property type="match status" value="1"/>
</dbReference>
<comment type="subcellular location">
    <subcellularLocation>
        <location evidence="1">Cell membrane</location>
        <topology evidence="1">Multi-pass membrane protein</topology>
    </subcellularLocation>
</comment>
<proteinExistence type="predicted"/>
<reference evidence="8 9" key="2">
    <citation type="journal article" date="2024" name="Int. J. Syst. Evol. Microbiol.">
        <title>Promethearchaeum syntrophicum gen. nov., sp. nov., an anaerobic, obligately syntrophic archaeon, the first isolate of the lineage 'Asgard' archaea, and proposal of the new archaeal phylum Promethearchaeota phyl. nov. and kingdom Promethearchaeati regn. nov.</title>
        <authorList>
            <person name="Imachi H."/>
            <person name="Nobu M.K."/>
            <person name="Kato S."/>
            <person name="Takaki Y."/>
            <person name="Miyazaki M."/>
            <person name="Miyata M."/>
            <person name="Ogawara M."/>
            <person name="Saito Y."/>
            <person name="Sakai S."/>
            <person name="Tahara Y.O."/>
            <person name="Takano Y."/>
            <person name="Tasumi E."/>
            <person name="Uematsu K."/>
            <person name="Yoshimura T."/>
            <person name="Itoh T."/>
            <person name="Ohkuma M."/>
            <person name="Takai K."/>
        </authorList>
    </citation>
    <scope>NUCLEOTIDE SEQUENCE [LARGE SCALE GENOMIC DNA]</scope>
    <source>
        <strain evidence="8 9">MK-D1</strain>
    </source>
</reference>
<name>A0A5B9D8T1_9ARCH</name>
<dbReference type="PANTHER" id="PTHR23513:SF6">
    <property type="entry name" value="MAJOR FACILITATOR SUPERFAMILY ASSOCIATED DOMAIN-CONTAINING PROTEIN"/>
    <property type="match status" value="1"/>
</dbReference>
<dbReference type="GO" id="GO:0022857">
    <property type="term" value="F:transmembrane transporter activity"/>
    <property type="evidence" value="ECO:0007669"/>
    <property type="project" value="InterPro"/>
</dbReference>
<dbReference type="GO" id="GO:0005886">
    <property type="term" value="C:plasma membrane"/>
    <property type="evidence" value="ECO:0007669"/>
    <property type="project" value="UniProtKB-SubCell"/>
</dbReference>
<feature type="transmembrane region" description="Helical" evidence="6">
    <location>
        <begin position="367"/>
        <end position="386"/>
    </location>
</feature>
<feature type="transmembrane region" description="Helical" evidence="6">
    <location>
        <begin position="28"/>
        <end position="51"/>
    </location>
</feature>
<dbReference type="Proteomes" id="UP000321408">
    <property type="component" value="Chromosome"/>
</dbReference>
<reference evidence="8 9" key="1">
    <citation type="journal article" date="2020" name="Nature">
        <title>Isolation of an archaeon at the prokaryote-eukaryote interface.</title>
        <authorList>
            <person name="Imachi H."/>
            <person name="Nobu M.K."/>
            <person name="Nakahara N."/>
            <person name="Morono Y."/>
            <person name="Ogawara M."/>
            <person name="Takaki Y."/>
            <person name="Takano Y."/>
            <person name="Uematsu K."/>
            <person name="Ikuta T."/>
            <person name="Ito M."/>
            <person name="Matsui Y."/>
            <person name="Miyazaki M."/>
            <person name="Murata K."/>
            <person name="Saito Y."/>
            <person name="Sakai S."/>
            <person name="Song C."/>
            <person name="Tasumi E."/>
            <person name="Yamanaka Y."/>
            <person name="Yamaguchi T."/>
            <person name="Kamagata Y."/>
            <person name="Tamaki H."/>
            <person name="Takai K."/>
        </authorList>
    </citation>
    <scope>NUCLEOTIDE SEQUENCE [LARGE SCALE GENOMIC DNA]</scope>
    <source>
        <strain evidence="8 9">MK-D1</strain>
    </source>
</reference>
<keyword evidence="3 6" id="KW-0812">Transmembrane</keyword>
<feature type="transmembrane region" description="Helical" evidence="6">
    <location>
        <begin position="159"/>
        <end position="179"/>
    </location>
</feature>
<dbReference type="AlphaFoldDB" id="A0A5B9D8T1"/>
<keyword evidence="9" id="KW-1185">Reference proteome</keyword>